<dbReference type="AlphaFoldDB" id="A0A1Y4VF01"/>
<sequence>MKNILIYLPALFLLFGCEDFLNRAAYDQMDSENFYRNAEEINAAVMACYNGIHGTLNNEFFLTEVRSDNTRHEGQGSTTGTSLEIANLDLFKVEPSNTINNAYWEKAYHNIANCNTVLGHSQVVTNVTLREQYDAEARFIRAYHYFNLVRLYGPLFLVTERITAEEAKNYERSTVDAVYRLIIDDLDYASRKLPVKYDSSNIGRVDQWGAKTLLGKVYLTLSKNGMDKEMLTQAKLLLEDVEKNSGYGLVTSSYADVFSISNEMNKEMIFVSRYLSGGNGLGSPFANYFAPVNSENMILTGSGNGYNCPTEDLISTYNSEAGETRKDVILKEFWIDQKGATQYVSYVTKYLSPVTVRYDAENDWPILRFADVLLMLGEIENEFNGPTQNALDYINATRLRAGLKKVEEVQPITTKSEYRTAMAKERRLEFALENHRLFDLLRTEQLINVMRKHYTTEQMRNKSTGALTDYYANEKTPVYVKDPLLENWQLLLPIPYNVIITAPNATQNSGYSGV</sequence>
<dbReference type="Proteomes" id="UP001197958">
    <property type="component" value="Unassembled WGS sequence"/>
</dbReference>
<evidence type="ECO:0000256" key="3">
    <source>
        <dbReference type="ARBA" id="ARBA00022729"/>
    </source>
</evidence>
<keyword evidence="16" id="KW-1185">Reference proteome</keyword>
<dbReference type="EMBL" id="WDCG01000023">
    <property type="protein sequence ID" value="KAB6420795.1"/>
    <property type="molecule type" value="Genomic_DNA"/>
</dbReference>
<dbReference type="PROSITE" id="PS51257">
    <property type="entry name" value="PROKAR_LIPOPROTEIN"/>
    <property type="match status" value="1"/>
</dbReference>
<organism evidence="12 14">
    <name type="scientific">Bacteroides xylanisolvens</name>
    <dbReference type="NCBI Taxonomy" id="371601"/>
    <lineage>
        <taxon>Bacteria</taxon>
        <taxon>Pseudomonadati</taxon>
        <taxon>Bacteroidota</taxon>
        <taxon>Bacteroidia</taxon>
        <taxon>Bacteroidales</taxon>
        <taxon>Bacteroidaceae</taxon>
        <taxon>Bacteroides</taxon>
    </lineage>
</organism>
<dbReference type="GO" id="GO:0009279">
    <property type="term" value="C:cell outer membrane"/>
    <property type="evidence" value="ECO:0007669"/>
    <property type="project" value="UniProtKB-SubCell"/>
</dbReference>
<dbReference type="RefSeq" id="WP_004322900.1">
    <property type="nucleotide sequence ID" value="NZ_AP031409.1"/>
</dbReference>
<evidence type="ECO:0000313" key="8">
    <source>
        <dbReference type="EMBL" id="KAB6089651.1"/>
    </source>
</evidence>
<comment type="subcellular location">
    <subcellularLocation>
        <location evidence="1">Cell outer membrane</location>
    </subcellularLocation>
</comment>
<dbReference type="Pfam" id="PF07980">
    <property type="entry name" value="SusD_RagB"/>
    <property type="match status" value="1"/>
</dbReference>
<dbReference type="EMBL" id="WDES01000007">
    <property type="protein sequence ID" value="KAB6089651.1"/>
    <property type="molecule type" value="Genomic_DNA"/>
</dbReference>
<dbReference type="InterPro" id="IPR033985">
    <property type="entry name" value="SusD-like_N"/>
</dbReference>
<dbReference type="InterPro" id="IPR012944">
    <property type="entry name" value="SusD_RagB_dom"/>
</dbReference>
<evidence type="ECO:0000256" key="1">
    <source>
        <dbReference type="ARBA" id="ARBA00004442"/>
    </source>
</evidence>
<name>A0A1Y4VF01_9BACE</name>
<evidence type="ECO:0000313" key="16">
    <source>
        <dbReference type="Proteomes" id="UP000435059"/>
    </source>
</evidence>
<dbReference type="EMBL" id="NFLW01000019">
    <property type="protein sequence ID" value="OUQ68660.1"/>
    <property type="molecule type" value="Genomic_DNA"/>
</dbReference>
<proteinExistence type="inferred from homology"/>
<keyword evidence="4" id="KW-0472">Membrane</keyword>
<evidence type="ECO:0000256" key="2">
    <source>
        <dbReference type="ARBA" id="ARBA00006275"/>
    </source>
</evidence>
<evidence type="ECO:0000256" key="5">
    <source>
        <dbReference type="ARBA" id="ARBA00023237"/>
    </source>
</evidence>
<dbReference type="InterPro" id="IPR011990">
    <property type="entry name" value="TPR-like_helical_dom_sf"/>
</dbReference>
<reference evidence="16 17" key="4">
    <citation type="journal article" date="2019" name="Nat. Med.">
        <title>A library of human gut bacterial isolates paired with longitudinal multiomics data enables mechanistic microbiome research.</title>
        <authorList>
            <person name="Poyet M."/>
            <person name="Groussin M."/>
            <person name="Gibbons S.M."/>
            <person name="Avila-Pacheco J."/>
            <person name="Jiang X."/>
            <person name="Kearney S.M."/>
            <person name="Perrotta A.R."/>
            <person name="Berdy B."/>
            <person name="Zhao S."/>
            <person name="Lieberman T.D."/>
            <person name="Swanson P.K."/>
            <person name="Smith M."/>
            <person name="Roesemann S."/>
            <person name="Alexander J.E."/>
            <person name="Rich S.A."/>
            <person name="Livny J."/>
            <person name="Vlamakis H."/>
            <person name="Clish C."/>
            <person name="Bullock K."/>
            <person name="Deik A."/>
            <person name="Scott J."/>
            <person name="Pierce K.A."/>
            <person name="Xavier R.J."/>
            <person name="Alm E.J."/>
        </authorList>
    </citation>
    <scope>NUCLEOTIDE SEQUENCE [LARGE SCALE GENOMIC DNA]</scope>
    <source>
        <strain evidence="9 17">BIOML-A7</strain>
        <strain evidence="8 16">BIOML-A74</strain>
    </source>
</reference>
<dbReference type="Proteomes" id="UP001198461">
    <property type="component" value="Unassembled WGS sequence"/>
</dbReference>
<evidence type="ECO:0000259" key="7">
    <source>
        <dbReference type="Pfam" id="PF14322"/>
    </source>
</evidence>
<evidence type="ECO:0000259" key="6">
    <source>
        <dbReference type="Pfam" id="PF07980"/>
    </source>
</evidence>
<dbReference type="Proteomes" id="UP000261210">
    <property type="component" value="Unassembled WGS sequence"/>
</dbReference>
<comment type="caution">
    <text evidence="12">The sequence shown here is derived from an EMBL/GenBank/DDBJ whole genome shotgun (WGS) entry which is preliminary data.</text>
</comment>
<evidence type="ECO:0000313" key="15">
    <source>
        <dbReference type="Proteomes" id="UP000261210"/>
    </source>
</evidence>
<reference evidence="13 15" key="3">
    <citation type="submission" date="2018-08" db="EMBL/GenBank/DDBJ databases">
        <title>A genome reference for cultivated species of the human gut microbiota.</title>
        <authorList>
            <person name="Zou Y."/>
            <person name="Xue W."/>
            <person name="Luo G."/>
        </authorList>
    </citation>
    <scope>NUCLEOTIDE SEQUENCE [LARGE SCALE GENOMIC DNA]</scope>
    <source>
        <strain evidence="13 15">TF10-34</strain>
    </source>
</reference>
<evidence type="ECO:0000313" key="12">
    <source>
        <dbReference type="EMBL" id="OUQ68660.1"/>
    </source>
</evidence>
<evidence type="ECO:0000313" key="9">
    <source>
        <dbReference type="EMBL" id="KAB6420795.1"/>
    </source>
</evidence>
<protein>
    <submittedName>
        <fullName evidence="12">RagB/SusD family nutrient uptake outer membrane protein</fullName>
    </submittedName>
</protein>
<feature type="domain" description="RagB/SusD" evidence="6">
    <location>
        <begin position="348"/>
        <end position="511"/>
    </location>
</feature>
<dbReference type="EMBL" id="JAIWYE010000011">
    <property type="protein sequence ID" value="MCA4702772.1"/>
    <property type="molecule type" value="Genomic_DNA"/>
</dbReference>
<dbReference type="Gene3D" id="1.25.40.390">
    <property type="match status" value="1"/>
</dbReference>
<evidence type="ECO:0000313" key="11">
    <source>
        <dbReference type="EMBL" id="MCA4702772.1"/>
    </source>
</evidence>
<keyword evidence="3" id="KW-0732">Signal</keyword>
<gene>
    <name evidence="12" type="ORF">B5E52_10915</name>
    <name evidence="13" type="ORF">DXD03_12935</name>
    <name evidence="8" type="ORF">GA574_06325</name>
    <name evidence="9" type="ORF">GAZ26_18405</name>
    <name evidence="11" type="ORF">LD004_03995</name>
    <name evidence="10" type="ORF">LDZ35_14815</name>
</gene>
<dbReference type="Pfam" id="PF14322">
    <property type="entry name" value="SusD-like_3"/>
    <property type="match status" value="1"/>
</dbReference>
<keyword evidence="5" id="KW-0998">Cell outer membrane</keyword>
<evidence type="ECO:0000313" key="17">
    <source>
        <dbReference type="Proteomes" id="UP000471447"/>
    </source>
</evidence>
<evidence type="ECO:0000256" key="4">
    <source>
        <dbReference type="ARBA" id="ARBA00023136"/>
    </source>
</evidence>
<evidence type="ECO:0000313" key="13">
    <source>
        <dbReference type="EMBL" id="RGK61565.1"/>
    </source>
</evidence>
<reference evidence="12" key="2">
    <citation type="journal article" date="2018" name="BMC Genomics">
        <title>Whole genome sequencing and function prediction of 133 gut anaerobes isolated from chicken caecum in pure cultures.</title>
        <authorList>
            <person name="Medvecky M."/>
            <person name="Cejkova D."/>
            <person name="Polansky O."/>
            <person name="Karasova D."/>
            <person name="Kubasova T."/>
            <person name="Cizek A."/>
            <person name="Rychlik I."/>
        </authorList>
    </citation>
    <scope>NUCLEOTIDE SEQUENCE</scope>
    <source>
        <strain evidence="12">An109</strain>
    </source>
</reference>
<evidence type="ECO:0000313" key="10">
    <source>
        <dbReference type="EMBL" id="MCA4524470.1"/>
    </source>
</evidence>
<accession>A0A1Y4VF01</accession>
<dbReference type="Proteomes" id="UP000471447">
    <property type="component" value="Unassembled WGS sequence"/>
</dbReference>
<dbReference type="EMBL" id="JAIWWW010000034">
    <property type="protein sequence ID" value="MCA4524470.1"/>
    <property type="molecule type" value="Genomic_DNA"/>
</dbReference>
<reference evidence="14" key="1">
    <citation type="submission" date="2017-04" db="EMBL/GenBank/DDBJ databases">
        <title>Function of individual gut microbiota members based on whole genome sequencing of pure cultures obtained from chicken caecum.</title>
        <authorList>
            <person name="Medvecky M."/>
            <person name="Cejkova D."/>
            <person name="Polansky O."/>
            <person name="Karasova D."/>
            <person name="Kubasova T."/>
            <person name="Cizek A."/>
            <person name="Rychlik I."/>
        </authorList>
    </citation>
    <scope>NUCLEOTIDE SEQUENCE [LARGE SCALE GENOMIC DNA]</scope>
    <source>
        <strain evidence="14">An109</strain>
    </source>
</reference>
<evidence type="ECO:0000313" key="14">
    <source>
        <dbReference type="Proteomes" id="UP000196036"/>
    </source>
</evidence>
<comment type="similarity">
    <text evidence="2">Belongs to the SusD family.</text>
</comment>
<feature type="domain" description="SusD-like N-terminal" evidence="7">
    <location>
        <begin position="19"/>
        <end position="219"/>
    </location>
</feature>
<dbReference type="EMBL" id="QSQU01000017">
    <property type="protein sequence ID" value="RGK61565.1"/>
    <property type="molecule type" value="Genomic_DNA"/>
</dbReference>
<dbReference type="SUPFAM" id="SSF48452">
    <property type="entry name" value="TPR-like"/>
    <property type="match status" value="1"/>
</dbReference>
<reference evidence="10" key="5">
    <citation type="submission" date="2023-08" db="EMBL/GenBank/DDBJ databases">
        <title>Mucin Metabolism Genes Underlie the Key Renovations of Bacteroides xylanisolvens Genomes in Captive Great Apes.</title>
        <authorList>
            <person name="Nishida A.H."/>
        </authorList>
    </citation>
    <scope>NUCLEOTIDE SEQUENCE</scope>
    <source>
        <strain evidence="11">P13.H9</strain>
        <strain evidence="10">P19.10B</strain>
    </source>
</reference>
<dbReference type="Proteomes" id="UP000196036">
    <property type="component" value="Unassembled WGS sequence"/>
</dbReference>
<dbReference type="Proteomes" id="UP000435059">
    <property type="component" value="Unassembled WGS sequence"/>
</dbReference>